<feature type="transmembrane region" description="Helical" evidence="7">
    <location>
        <begin position="110"/>
        <end position="132"/>
    </location>
</feature>
<dbReference type="GO" id="GO:0005886">
    <property type="term" value="C:plasma membrane"/>
    <property type="evidence" value="ECO:0007669"/>
    <property type="project" value="UniProtKB-SubCell"/>
</dbReference>
<dbReference type="Pfam" id="PF01914">
    <property type="entry name" value="MarC"/>
    <property type="match status" value="1"/>
</dbReference>
<feature type="transmembrane region" description="Helical" evidence="7">
    <location>
        <begin position="6"/>
        <end position="28"/>
    </location>
</feature>
<keyword evidence="9" id="KW-1185">Reference proteome</keyword>
<evidence type="ECO:0000256" key="4">
    <source>
        <dbReference type="ARBA" id="ARBA00022692"/>
    </source>
</evidence>
<keyword evidence="4 7" id="KW-0812">Transmembrane</keyword>
<dbReference type="InterPro" id="IPR002771">
    <property type="entry name" value="Multi_antbiot-R_MarC"/>
</dbReference>
<dbReference type="NCBIfam" id="TIGR00427">
    <property type="entry name" value="NAAT family transporter"/>
    <property type="match status" value="1"/>
</dbReference>
<feature type="transmembrane region" description="Helical" evidence="7">
    <location>
        <begin position="64"/>
        <end position="89"/>
    </location>
</feature>
<dbReference type="Proteomes" id="UP000053557">
    <property type="component" value="Unassembled WGS sequence"/>
</dbReference>
<comment type="caution">
    <text evidence="8">The sequence shown here is derived from an EMBL/GenBank/DDBJ whole genome shotgun (WGS) entry which is preliminary data.</text>
</comment>
<gene>
    <name evidence="8" type="ORF">ATW55_00280</name>
</gene>
<dbReference type="PANTHER" id="PTHR33508:SF1">
    <property type="entry name" value="UPF0056 MEMBRANE PROTEIN YHCE"/>
    <property type="match status" value="1"/>
</dbReference>
<dbReference type="PANTHER" id="PTHR33508">
    <property type="entry name" value="UPF0056 MEMBRANE PROTEIN YHCE"/>
    <property type="match status" value="1"/>
</dbReference>
<dbReference type="EMBL" id="LPVJ01000011">
    <property type="protein sequence ID" value="KUO96558.1"/>
    <property type="molecule type" value="Genomic_DNA"/>
</dbReference>
<feature type="transmembrane region" description="Helical" evidence="7">
    <location>
        <begin position="181"/>
        <end position="202"/>
    </location>
</feature>
<dbReference type="AlphaFoldDB" id="A0A117SY86"/>
<evidence type="ECO:0000313" key="9">
    <source>
        <dbReference type="Proteomes" id="UP000053557"/>
    </source>
</evidence>
<dbReference type="OrthoDB" id="21094at2"/>
<proteinExistence type="inferred from homology"/>
<protein>
    <recommendedName>
        <fullName evidence="7">UPF0056 membrane protein</fullName>
    </recommendedName>
</protein>
<keyword evidence="6 7" id="KW-0472">Membrane</keyword>
<organism evidence="8 9">
    <name type="scientific">Ferroacidibacillus organovorans</name>
    <dbReference type="NCBI Taxonomy" id="1765683"/>
    <lineage>
        <taxon>Bacteria</taxon>
        <taxon>Bacillati</taxon>
        <taxon>Bacillota</taxon>
        <taxon>Bacilli</taxon>
        <taxon>Bacillales</taxon>
        <taxon>Alicyclobacillaceae</taxon>
        <taxon>Ferroacidibacillus</taxon>
    </lineage>
</organism>
<evidence type="ECO:0000313" key="8">
    <source>
        <dbReference type="EMBL" id="KUO96558.1"/>
    </source>
</evidence>
<sequence length="206" mass="22274">MLSYLIHAIVSLIAVMNPLGILPTYLALTSDASSGERRRIAKRAVINAFVILIIFLLIGHDVLAFFGITIQAFQIAGGILLFGIAYRLLNATPSYVQSPREDESNPKHDITLTPLALPIMAGPGTITTVMALSVGPDLVMHTTAVFFGVVIVLLTCYALFYYASWITGRISHTALNAITRLMGFILSIIAVQMALTGLHTVFPGWS</sequence>
<evidence type="ECO:0000256" key="1">
    <source>
        <dbReference type="ARBA" id="ARBA00004651"/>
    </source>
</evidence>
<feature type="transmembrane region" description="Helical" evidence="7">
    <location>
        <begin position="138"/>
        <end position="160"/>
    </location>
</feature>
<evidence type="ECO:0000256" key="2">
    <source>
        <dbReference type="ARBA" id="ARBA00009784"/>
    </source>
</evidence>
<evidence type="ECO:0000256" key="6">
    <source>
        <dbReference type="ARBA" id="ARBA00023136"/>
    </source>
</evidence>
<dbReference type="RefSeq" id="WP_067713265.1">
    <property type="nucleotide sequence ID" value="NZ_LPVJ01000011.1"/>
</dbReference>
<feature type="transmembrane region" description="Helical" evidence="7">
    <location>
        <begin position="40"/>
        <end position="58"/>
    </location>
</feature>
<keyword evidence="5 7" id="KW-1133">Transmembrane helix</keyword>
<evidence type="ECO:0000256" key="3">
    <source>
        <dbReference type="ARBA" id="ARBA00022475"/>
    </source>
</evidence>
<evidence type="ECO:0000256" key="7">
    <source>
        <dbReference type="RuleBase" id="RU362048"/>
    </source>
</evidence>
<keyword evidence="3" id="KW-1003">Cell membrane</keyword>
<comment type="subcellular location">
    <subcellularLocation>
        <location evidence="1 7">Cell membrane</location>
        <topology evidence="1 7">Multi-pass membrane protein</topology>
    </subcellularLocation>
</comment>
<evidence type="ECO:0000256" key="5">
    <source>
        <dbReference type="ARBA" id="ARBA00022989"/>
    </source>
</evidence>
<accession>A0A117SY86</accession>
<comment type="similarity">
    <text evidence="2 7">Belongs to the UPF0056 (MarC) family.</text>
</comment>
<name>A0A117SY86_9BACL</name>
<reference evidence="8 9" key="1">
    <citation type="submission" date="2015-12" db="EMBL/GenBank/DDBJ databases">
        <title>Draft genome sequence of Acidibacillus ferrooxidans ITV001, isolated from a chalcopyrite acid mine drainage site in Brazil.</title>
        <authorList>
            <person name="Dall'Agnol H."/>
            <person name="Nancucheo I."/>
            <person name="Johnson B."/>
            <person name="Oliveira R."/>
            <person name="Leite L."/>
            <person name="Pylro V."/>
            <person name="Nunes G.L."/>
            <person name="Tzotzos G."/>
            <person name="Fernandes G.R."/>
            <person name="Dutra J."/>
            <person name="Orellana S.C."/>
            <person name="Oliveira G."/>
        </authorList>
    </citation>
    <scope>NUCLEOTIDE SEQUENCE [LARGE SCALE GENOMIC DNA]</scope>
    <source>
        <strain evidence="9">ITV01</strain>
    </source>
</reference>